<keyword evidence="1" id="KW-0808">Transferase</keyword>
<dbReference type="OMA" id="LSKAPWD"/>
<evidence type="ECO:0000256" key="2">
    <source>
        <dbReference type="ARBA" id="ARBA00023315"/>
    </source>
</evidence>
<dbReference type="PANTHER" id="PTHR43420">
    <property type="entry name" value="ACETYLTRANSFERASE"/>
    <property type="match status" value="1"/>
</dbReference>
<dbReference type="CDD" id="cd04301">
    <property type="entry name" value="NAT_SF"/>
    <property type="match status" value="1"/>
</dbReference>
<accession>A0A2V5IX02</accession>
<dbReference type="Proteomes" id="UP000249829">
    <property type="component" value="Unassembled WGS sequence"/>
</dbReference>
<dbReference type="InterPro" id="IPR050680">
    <property type="entry name" value="YpeA/RimI_acetyltransf"/>
</dbReference>
<dbReference type="EMBL" id="KZ825101">
    <property type="protein sequence ID" value="PYI24796.1"/>
    <property type="molecule type" value="Genomic_DNA"/>
</dbReference>
<evidence type="ECO:0000256" key="3">
    <source>
        <dbReference type="SAM" id="MobiDB-lite"/>
    </source>
</evidence>
<dbReference type="InterPro" id="IPR016181">
    <property type="entry name" value="Acyl_CoA_acyltransferase"/>
</dbReference>
<organism evidence="5 6">
    <name type="scientific">Aspergillus violaceofuscus (strain CBS 115571)</name>
    <dbReference type="NCBI Taxonomy" id="1450538"/>
    <lineage>
        <taxon>Eukaryota</taxon>
        <taxon>Fungi</taxon>
        <taxon>Dikarya</taxon>
        <taxon>Ascomycota</taxon>
        <taxon>Pezizomycotina</taxon>
        <taxon>Eurotiomycetes</taxon>
        <taxon>Eurotiomycetidae</taxon>
        <taxon>Eurotiales</taxon>
        <taxon>Aspergillaceae</taxon>
        <taxon>Aspergillus</taxon>
    </lineage>
</organism>
<dbReference type="AlphaFoldDB" id="A0A2V5IX02"/>
<evidence type="ECO:0000256" key="1">
    <source>
        <dbReference type="ARBA" id="ARBA00022679"/>
    </source>
</evidence>
<keyword evidence="2" id="KW-0012">Acyltransferase</keyword>
<gene>
    <name evidence="5" type="ORF">BO99DRAFT_320868</name>
</gene>
<dbReference type="GO" id="GO:0016747">
    <property type="term" value="F:acyltransferase activity, transferring groups other than amino-acyl groups"/>
    <property type="evidence" value="ECO:0007669"/>
    <property type="project" value="InterPro"/>
</dbReference>
<dbReference type="PANTHER" id="PTHR43420:SF47">
    <property type="entry name" value="N-ACETYLTRANSFERASE DOMAIN-CONTAINING PROTEIN"/>
    <property type="match status" value="1"/>
</dbReference>
<feature type="region of interest" description="Disordered" evidence="3">
    <location>
        <begin position="107"/>
        <end position="127"/>
    </location>
</feature>
<reference evidence="5 6" key="1">
    <citation type="submission" date="2018-02" db="EMBL/GenBank/DDBJ databases">
        <title>The genomes of Aspergillus section Nigri reveals drivers in fungal speciation.</title>
        <authorList>
            <consortium name="DOE Joint Genome Institute"/>
            <person name="Vesth T.C."/>
            <person name="Nybo J."/>
            <person name="Theobald S."/>
            <person name="Brandl J."/>
            <person name="Frisvad J.C."/>
            <person name="Nielsen K.F."/>
            <person name="Lyhne E.K."/>
            <person name="Kogle M.E."/>
            <person name="Kuo A."/>
            <person name="Riley R."/>
            <person name="Clum A."/>
            <person name="Nolan M."/>
            <person name="Lipzen A."/>
            <person name="Salamov A."/>
            <person name="Henrissat B."/>
            <person name="Wiebenga A."/>
            <person name="De vries R.P."/>
            <person name="Grigoriev I.V."/>
            <person name="Mortensen U.H."/>
            <person name="Andersen M.R."/>
            <person name="Baker S.E."/>
        </authorList>
    </citation>
    <scope>NUCLEOTIDE SEQUENCE [LARGE SCALE GENOMIC DNA]</scope>
    <source>
        <strain evidence="5 6">CBS 115571</strain>
    </source>
</reference>
<dbReference type="InterPro" id="IPR000182">
    <property type="entry name" value="GNAT_dom"/>
</dbReference>
<dbReference type="Gene3D" id="3.40.630.30">
    <property type="match status" value="1"/>
</dbReference>
<proteinExistence type="predicted"/>
<dbReference type="PROSITE" id="PS51186">
    <property type="entry name" value="GNAT"/>
    <property type="match status" value="1"/>
</dbReference>
<evidence type="ECO:0000313" key="6">
    <source>
        <dbReference type="Proteomes" id="UP000249829"/>
    </source>
</evidence>
<dbReference type="SUPFAM" id="SSF55729">
    <property type="entry name" value="Acyl-CoA N-acyltransferases (Nat)"/>
    <property type="match status" value="1"/>
</dbReference>
<evidence type="ECO:0000313" key="5">
    <source>
        <dbReference type="EMBL" id="PYI24796.1"/>
    </source>
</evidence>
<evidence type="ECO:0000259" key="4">
    <source>
        <dbReference type="PROSITE" id="PS51186"/>
    </source>
</evidence>
<sequence length="238" mass="26259">MTSPDFTYTFFRIPKDKATIRASAAQYRALRLEALQVSPGSFSSTHAIESAFTEDDWIARLTVPDREVFICAATPMTSTTASPSGSENANSGTQWIAQVTLRGPTPADQFALPAAANPPAQRPDSEEERWQMLSLFTLPAHRGRGLGAQLCQAALDWLREYRAEPNTVQVRLIVKAGNDVTVNLYRRLGFEDAGRATLVEALIANGDDELVEVVRKTHGAVVDEQRQGLVMVMRLRRD</sequence>
<keyword evidence="6" id="KW-1185">Reference proteome</keyword>
<name>A0A2V5IX02_ASPV1</name>
<feature type="domain" description="N-acetyltransferase" evidence="4">
    <location>
        <begin position="122"/>
        <end position="217"/>
    </location>
</feature>
<dbReference type="Pfam" id="PF00583">
    <property type="entry name" value="Acetyltransf_1"/>
    <property type="match status" value="1"/>
</dbReference>
<protein>
    <recommendedName>
        <fullName evidence="4">N-acetyltransferase domain-containing protein</fullName>
    </recommendedName>
</protein>